<dbReference type="RefSeq" id="XP_046065266.1">
    <property type="nucleotide sequence ID" value="XM_046219538.1"/>
</dbReference>
<accession>A0AAD4KD29</accession>
<dbReference type="PANTHER" id="PTHR23501:SF198">
    <property type="entry name" value="AZOLE RESISTANCE PROTEIN 1-RELATED"/>
    <property type="match status" value="1"/>
</dbReference>
<evidence type="ECO:0000256" key="4">
    <source>
        <dbReference type="ARBA" id="ARBA00023136"/>
    </source>
</evidence>
<dbReference type="SUPFAM" id="SSF103473">
    <property type="entry name" value="MFS general substrate transporter"/>
    <property type="match status" value="1"/>
</dbReference>
<feature type="domain" description="Major facilitator superfamily (MFS) profile" evidence="7">
    <location>
        <begin position="50"/>
        <end position="528"/>
    </location>
</feature>
<dbReference type="InterPro" id="IPR011701">
    <property type="entry name" value="MFS"/>
</dbReference>
<feature type="transmembrane region" description="Helical" evidence="6">
    <location>
        <begin position="140"/>
        <end position="161"/>
    </location>
</feature>
<evidence type="ECO:0000256" key="3">
    <source>
        <dbReference type="ARBA" id="ARBA00022989"/>
    </source>
</evidence>
<feature type="transmembrane region" description="Helical" evidence="6">
    <location>
        <begin position="406"/>
        <end position="427"/>
    </location>
</feature>
<sequence length="533" mass="57097">MATPTIQPQMNESAEEQDRTYARDKEVLSLNEPTGPDENKYPSALNLTIIVVACFLAIFLTALDQTIVSTAIPRITDQFGSVNDVGWYGSAYFMTSTALQPAYGRVYKVLDVKWSFLAAIFVFELGSLLCAVAPNSSTFVAGRAVAGTGVGGIFSGTLVVLSLTVPLQRRPTIFGLFGLVWGLASVVGPLLGGAFTDKVTWRWCFYINLPVGAVSVALIIGILHLPKGPAPKKSIPQKIGDLDLFGAVLLLPAIVCLLLALQWGGSQYAWNNSKVIGLLIGFGLITITFVVFQIWQGEKATLPPRIMKMRTCISLSCFSLGFGGGYYLVVYYLPIYFQSVKSTSAVQSGIDLLPLLIAQSVGSVALGFIVSAVGYYTPFLIGSTAIFSVGAGLITMFATNTPTGKWIGYQIVAGLGVGAGFQIPMTAMQTALSQEDIPIGSALVIFFQALGGALFISVGQAVFQNQISNYILQHAPGIEPAYIFPCWSSDLPVIVDAYMNGLTAIFRVVLGLVLFAFVSALPLEWRSVKQVPR</sequence>
<dbReference type="Gene3D" id="1.20.1720.10">
    <property type="entry name" value="Multidrug resistance protein D"/>
    <property type="match status" value="1"/>
</dbReference>
<feature type="compositionally biased region" description="Polar residues" evidence="5">
    <location>
        <begin position="1"/>
        <end position="12"/>
    </location>
</feature>
<dbReference type="PANTHER" id="PTHR23501">
    <property type="entry name" value="MAJOR FACILITATOR SUPERFAMILY"/>
    <property type="match status" value="1"/>
</dbReference>
<evidence type="ECO:0000313" key="9">
    <source>
        <dbReference type="Proteomes" id="UP001201262"/>
    </source>
</evidence>
<feature type="transmembrane region" description="Helical" evidence="6">
    <location>
        <begin position="275"/>
        <end position="295"/>
    </location>
</feature>
<feature type="transmembrane region" description="Helical" evidence="6">
    <location>
        <begin position="315"/>
        <end position="333"/>
    </location>
</feature>
<feature type="transmembrane region" description="Helical" evidence="6">
    <location>
        <begin position="380"/>
        <end position="400"/>
    </location>
</feature>
<keyword evidence="9" id="KW-1185">Reference proteome</keyword>
<gene>
    <name evidence="8" type="ORF">BGW36DRAFT_421163</name>
</gene>
<keyword evidence="4 6" id="KW-0472">Membrane</keyword>
<name>A0AAD4KD29_9EURO</name>
<comment type="caution">
    <text evidence="8">The sequence shown here is derived from an EMBL/GenBank/DDBJ whole genome shotgun (WGS) entry which is preliminary data.</text>
</comment>
<evidence type="ECO:0000256" key="1">
    <source>
        <dbReference type="ARBA" id="ARBA00004141"/>
    </source>
</evidence>
<keyword evidence="3 6" id="KW-1133">Transmembrane helix</keyword>
<feature type="transmembrane region" description="Helical" evidence="6">
    <location>
        <begin position="200"/>
        <end position="223"/>
    </location>
</feature>
<dbReference type="FunFam" id="1.20.1250.20:FF:000196">
    <property type="entry name" value="MFS toxin efflux pump (AflT)"/>
    <property type="match status" value="1"/>
</dbReference>
<feature type="region of interest" description="Disordered" evidence="5">
    <location>
        <begin position="1"/>
        <end position="22"/>
    </location>
</feature>
<reference evidence="8" key="1">
    <citation type="submission" date="2021-12" db="EMBL/GenBank/DDBJ databases">
        <title>Convergent genome expansion in fungi linked to evolution of root-endophyte symbiosis.</title>
        <authorList>
            <consortium name="DOE Joint Genome Institute"/>
            <person name="Ke Y.-H."/>
            <person name="Bonito G."/>
            <person name="Liao H.-L."/>
            <person name="Looney B."/>
            <person name="Rojas-Flechas A."/>
            <person name="Nash J."/>
            <person name="Hameed K."/>
            <person name="Schadt C."/>
            <person name="Martin F."/>
            <person name="Crous P.W."/>
            <person name="Miettinen O."/>
            <person name="Magnuson J.K."/>
            <person name="Labbe J."/>
            <person name="Jacobson D."/>
            <person name="Doktycz M.J."/>
            <person name="Veneault-Fourrey C."/>
            <person name="Kuo A."/>
            <person name="Mondo S."/>
            <person name="Calhoun S."/>
            <person name="Riley R."/>
            <person name="Ohm R."/>
            <person name="LaButti K."/>
            <person name="Andreopoulos B."/>
            <person name="Pangilinan J."/>
            <person name="Nolan M."/>
            <person name="Tritt A."/>
            <person name="Clum A."/>
            <person name="Lipzen A."/>
            <person name="Daum C."/>
            <person name="Barry K."/>
            <person name="Grigoriev I.V."/>
            <person name="Vilgalys R."/>
        </authorList>
    </citation>
    <scope>NUCLEOTIDE SEQUENCE</scope>
    <source>
        <strain evidence="8">PMI_201</strain>
    </source>
</reference>
<evidence type="ECO:0000256" key="6">
    <source>
        <dbReference type="SAM" id="Phobius"/>
    </source>
</evidence>
<feature type="transmembrane region" description="Helical" evidence="6">
    <location>
        <begin position="173"/>
        <end position="194"/>
    </location>
</feature>
<keyword evidence="2 6" id="KW-0812">Transmembrane</keyword>
<dbReference type="GeneID" id="70249825"/>
<feature type="transmembrane region" description="Helical" evidence="6">
    <location>
        <begin position="114"/>
        <end position="134"/>
    </location>
</feature>
<evidence type="ECO:0000313" key="8">
    <source>
        <dbReference type="EMBL" id="KAH8688794.1"/>
    </source>
</evidence>
<proteinExistence type="predicted"/>
<dbReference type="CDD" id="cd17502">
    <property type="entry name" value="MFS_Azr1_MDR_like"/>
    <property type="match status" value="1"/>
</dbReference>
<dbReference type="InterPro" id="IPR036259">
    <property type="entry name" value="MFS_trans_sf"/>
</dbReference>
<feature type="transmembrane region" description="Helical" evidence="6">
    <location>
        <begin position="44"/>
        <end position="63"/>
    </location>
</feature>
<dbReference type="Pfam" id="PF07690">
    <property type="entry name" value="MFS_1"/>
    <property type="match status" value="1"/>
</dbReference>
<feature type="transmembrane region" description="Helical" evidence="6">
    <location>
        <begin position="439"/>
        <end position="463"/>
    </location>
</feature>
<dbReference type="AlphaFoldDB" id="A0AAD4KD29"/>
<comment type="subcellular location">
    <subcellularLocation>
        <location evidence="1">Membrane</location>
        <topology evidence="1">Multi-pass membrane protein</topology>
    </subcellularLocation>
</comment>
<dbReference type="Proteomes" id="UP001201262">
    <property type="component" value="Unassembled WGS sequence"/>
</dbReference>
<organism evidence="8 9">
    <name type="scientific">Talaromyces proteolyticus</name>
    <dbReference type="NCBI Taxonomy" id="1131652"/>
    <lineage>
        <taxon>Eukaryota</taxon>
        <taxon>Fungi</taxon>
        <taxon>Dikarya</taxon>
        <taxon>Ascomycota</taxon>
        <taxon>Pezizomycotina</taxon>
        <taxon>Eurotiomycetes</taxon>
        <taxon>Eurotiomycetidae</taxon>
        <taxon>Eurotiales</taxon>
        <taxon>Trichocomaceae</taxon>
        <taxon>Talaromyces</taxon>
        <taxon>Talaromyces sect. Bacilispori</taxon>
    </lineage>
</organism>
<dbReference type="EMBL" id="JAJTJA010000017">
    <property type="protein sequence ID" value="KAH8688794.1"/>
    <property type="molecule type" value="Genomic_DNA"/>
</dbReference>
<evidence type="ECO:0000256" key="2">
    <source>
        <dbReference type="ARBA" id="ARBA00022692"/>
    </source>
</evidence>
<dbReference type="InterPro" id="IPR020846">
    <property type="entry name" value="MFS_dom"/>
</dbReference>
<protein>
    <submittedName>
        <fullName evidence="8">Efflux pump antibiotic resistance protein</fullName>
    </submittedName>
</protein>
<dbReference type="Gene3D" id="1.20.1250.20">
    <property type="entry name" value="MFS general substrate transporter like domains"/>
    <property type="match status" value="1"/>
</dbReference>
<evidence type="ECO:0000259" key="7">
    <source>
        <dbReference type="PROSITE" id="PS50850"/>
    </source>
</evidence>
<feature type="transmembrane region" description="Helical" evidence="6">
    <location>
        <begin position="504"/>
        <end position="523"/>
    </location>
</feature>
<dbReference type="PROSITE" id="PS50850">
    <property type="entry name" value="MFS"/>
    <property type="match status" value="1"/>
</dbReference>
<dbReference type="FunFam" id="1.20.1720.10:FF:000012">
    <property type="entry name" value="MFS toxin efflux pump (AflT)"/>
    <property type="match status" value="1"/>
</dbReference>
<dbReference type="GO" id="GO:0022857">
    <property type="term" value="F:transmembrane transporter activity"/>
    <property type="evidence" value="ECO:0007669"/>
    <property type="project" value="InterPro"/>
</dbReference>
<feature type="transmembrane region" description="Helical" evidence="6">
    <location>
        <begin position="353"/>
        <end position="373"/>
    </location>
</feature>
<feature type="transmembrane region" description="Helical" evidence="6">
    <location>
        <begin position="244"/>
        <end position="263"/>
    </location>
</feature>
<evidence type="ECO:0000256" key="5">
    <source>
        <dbReference type="SAM" id="MobiDB-lite"/>
    </source>
</evidence>
<dbReference type="GO" id="GO:0005886">
    <property type="term" value="C:plasma membrane"/>
    <property type="evidence" value="ECO:0007669"/>
    <property type="project" value="TreeGrafter"/>
</dbReference>